<evidence type="ECO:0000313" key="7">
    <source>
        <dbReference type="Proteomes" id="UP001524944"/>
    </source>
</evidence>
<dbReference type="PRINTS" id="PR00411">
    <property type="entry name" value="PNDRDTASEI"/>
</dbReference>
<evidence type="ECO:0000259" key="5">
    <source>
        <dbReference type="Pfam" id="PF22780"/>
    </source>
</evidence>
<organism evidence="6 7">
    <name type="scientific">Dehalobacterium formicoaceticum</name>
    <dbReference type="NCBI Taxonomy" id="51515"/>
    <lineage>
        <taxon>Bacteria</taxon>
        <taxon>Bacillati</taxon>
        <taxon>Bacillota</taxon>
        <taxon>Clostridia</taxon>
        <taxon>Eubacteriales</taxon>
        <taxon>Peptococcaceae</taxon>
        <taxon>Dehalobacterium</taxon>
    </lineage>
</organism>
<dbReference type="SUPFAM" id="SSF51905">
    <property type="entry name" value="FAD/NAD(P)-binding domain"/>
    <property type="match status" value="1"/>
</dbReference>
<keyword evidence="3" id="KW-0274">FAD</keyword>
<dbReference type="SUPFAM" id="SSF160996">
    <property type="entry name" value="HI0933 insert domain-like"/>
    <property type="match status" value="1"/>
</dbReference>
<proteinExistence type="predicted"/>
<dbReference type="Pfam" id="PF03486">
    <property type="entry name" value="HI0933_like"/>
    <property type="match status" value="1"/>
</dbReference>
<keyword evidence="7" id="KW-1185">Reference proteome</keyword>
<dbReference type="Gene3D" id="1.10.8.260">
    <property type="entry name" value="HI0933 insert domain-like"/>
    <property type="match status" value="1"/>
</dbReference>
<dbReference type="RefSeq" id="WP_089611160.1">
    <property type="nucleotide sequence ID" value="NZ_CP022121.1"/>
</dbReference>
<dbReference type="Gene3D" id="3.50.50.60">
    <property type="entry name" value="FAD/NAD(P)-binding domain"/>
    <property type="match status" value="1"/>
</dbReference>
<dbReference type="PANTHER" id="PTHR42887">
    <property type="entry name" value="OS12G0638800 PROTEIN"/>
    <property type="match status" value="1"/>
</dbReference>
<comment type="cofactor">
    <cofactor evidence="1">
        <name>FAD</name>
        <dbReference type="ChEBI" id="CHEBI:57692"/>
    </cofactor>
</comment>
<feature type="domain" description="RsdA/BaiN/AoA(So)-like Rossmann fold-like" evidence="4">
    <location>
        <begin position="3"/>
        <end position="409"/>
    </location>
</feature>
<sequence>MHKIVVIGGGAAGILAAIAAQERGARVTLLEKNKQIGKKMLITGKGRCNITNAGTREDIIENIPGNGTFLYSALNQFSNFDVIDFFRRIGVATKVERGDRVFPVSDRAQDVVEALKRYLLKLGVEIKYEQVGAELVINQGKVLGVRVKGDRFFPGDRVIVATGGSSYPGTGSTGDGYRMAASIGHQITPLKPSLVPLETREPWVKELQGLSLKNVRAAVVSGGKIIASDFGEMLFTHFGLSGPIILSLSNVVAAALKSDAKQPITVVIDLKPALSIEQLDQRIQRDFQKFARKILANALGDLLPKSLIPVFLKNLSVSQEKFVHQITKEEREEIVHLLKHFTVTITKTRPLAEAIVTAGGVHVKEVNPKTMESKIVEGLYFAGEVLDIDGYTGGYNLQAAFSTGWVAGSSAAE</sequence>
<dbReference type="InterPro" id="IPR004792">
    <property type="entry name" value="BaiN-like"/>
</dbReference>
<evidence type="ECO:0000313" key="6">
    <source>
        <dbReference type="EMBL" id="MCR6545857.1"/>
    </source>
</evidence>
<dbReference type="Pfam" id="PF22780">
    <property type="entry name" value="HI0933_like_1st"/>
    <property type="match status" value="1"/>
</dbReference>
<dbReference type="PRINTS" id="PR00368">
    <property type="entry name" value="FADPNR"/>
</dbReference>
<feature type="domain" description="RsdA/BaiN/AoA(So)-like insert" evidence="5">
    <location>
        <begin position="191"/>
        <end position="356"/>
    </location>
</feature>
<evidence type="ECO:0000259" key="4">
    <source>
        <dbReference type="Pfam" id="PF03486"/>
    </source>
</evidence>
<accession>A0ABT1Y4Q5</accession>
<evidence type="ECO:0000256" key="3">
    <source>
        <dbReference type="ARBA" id="ARBA00022827"/>
    </source>
</evidence>
<dbReference type="Gene3D" id="2.40.30.10">
    <property type="entry name" value="Translation factors"/>
    <property type="match status" value="1"/>
</dbReference>
<reference evidence="6 7" key="1">
    <citation type="submission" date="2022-08" db="EMBL/GenBank/DDBJ databases">
        <title>Proteogenomics of the novel Dehalobacterium formicoaceticum strain EZ94 highlights a key role of methyltransferases during anaerobic dichloromethane degradation.</title>
        <authorList>
            <person name="Wasmund K."/>
        </authorList>
    </citation>
    <scope>NUCLEOTIDE SEQUENCE [LARGE SCALE GENOMIC DNA]</scope>
    <source>
        <strain evidence="6 7">EZ94</strain>
    </source>
</reference>
<dbReference type="PANTHER" id="PTHR42887:SF2">
    <property type="entry name" value="OS12G0638800 PROTEIN"/>
    <property type="match status" value="1"/>
</dbReference>
<protein>
    <submittedName>
        <fullName evidence="6">NAD(P)/FAD-dependent oxidoreductase</fullName>
    </submittedName>
</protein>
<dbReference type="InterPro" id="IPR023166">
    <property type="entry name" value="BaiN-like_dom_sf"/>
</dbReference>
<dbReference type="InterPro" id="IPR036188">
    <property type="entry name" value="FAD/NAD-bd_sf"/>
</dbReference>
<dbReference type="InterPro" id="IPR055178">
    <property type="entry name" value="RsdA/BaiN/AoA(So)-like_dom"/>
</dbReference>
<evidence type="ECO:0000256" key="1">
    <source>
        <dbReference type="ARBA" id="ARBA00001974"/>
    </source>
</evidence>
<evidence type="ECO:0000256" key="2">
    <source>
        <dbReference type="ARBA" id="ARBA00022630"/>
    </source>
</evidence>
<comment type="caution">
    <text evidence="6">The sequence shown here is derived from an EMBL/GenBank/DDBJ whole genome shotgun (WGS) entry which is preliminary data.</text>
</comment>
<dbReference type="NCBIfam" id="TIGR00275">
    <property type="entry name" value="aminoacetone oxidase family FAD-binding enzyme"/>
    <property type="match status" value="1"/>
</dbReference>
<keyword evidence="2" id="KW-0285">Flavoprotein</keyword>
<dbReference type="InterPro" id="IPR057661">
    <property type="entry name" value="RsdA/BaiN/AoA(So)_Rossmann"/>
</dbReference>
<gene>
    <name evidence="6" type="ORF">NVS47_10100</name>
</gene>
<dbReference type="EMBL" id="JANPWE010000004">
    <property type="protein sequence ID" value="MCR6545857.1"/>
    <property type="molecule type" value="Genomic_DNA"/>
</dbReference>
<name>A0ABT1Y4Q5_9FIRM</name>
<dbReference type="Proteomes" id="UP001524944">
    <property type="component" value="Unassembled WGS sequence"/>
</dbReference>